<reference evidence="1 2" key="1">
    <citation type="submission" date="2015-06" db="EMBL/GenBank/DDBJ databases">
        <title>Improved classification and identification of acetic acid bacteria using matrix-assisted laser desorption/ionization time-of-flight mass spectrometry; Gluconobacter nephelii and Gluconobacter uchimurae are later heterotypic synonyms of Gluconobacter japonicus and Gluconobacter oxydans, respectively.</title>
        <authorList>
            <person name="Li L."/>
            <person name="Cleenwerck I."/>
            <person name="De Vuyst L."/>
            <person name="Vandamme P."/>
        </authorList>
    </citation>
    <scope>NUCLEOTIDE SEQUENCE [LARGE SCALE GENOMIC DNA]</scope>
    <source>
        <strain evidence="1 2">LMG 1764</strain>
    </source>
</reference>
<dbReference type="Proteomes" id="UP000075573">
    <property type="component" value="Unassembled WGS sequence"/>
</dbReference>
<name>A0A149QPN2_9PROT</name>
<comment type="caution">
    <text evidence="1">The sequence shown here is derived from an EMBL/GenBank/DDBJ whole genome shotgun (WGS) entry which is preliminary data.</text>
</comment>
<sequence>MTQRDRLLQQIEDFRSSREMSERAFSIAATGNPKFLSRFRRGISTLRSIEAVENYLKNEMEQVTQ</sequence>
<dbReference type="RefSeq" id="WP_062497882.1">
    <property type="nucleotide sequence ID" value="NZ_LHZB01000121.1"/>
</dbReference>
<proteinExistence type="predicted"/>
<dbReference type="EMBL" id="LHZB01000121">
    <property type="protein sequence ID" value="KXU99258.1"/>
    <property type="molecule type" value="Genomic_DNA"/>
</dbReference>
<protein>
    <submittedName>
        <fullName evidence="1">Uncharacterized protein</fullName>
    </submittedName>
</protein>
<evidence type="ECO:0000313" key="2">
    <source>
        <dbReference type="Proteomes" id="UP000075573"/>
    </source>
</evidence>
<organism evidence="1 2">
    <name type="scientific">Gluconobacter potus</name>
    <dbReference type="NCBI Taxonomy" id="2724927"/>
    <lineage>
        <taxon>Bacteria</taxon>
        <taxon>Pseudomonadati</taxon>
        <taxon>Pseudomonadota</taxon>
        <taxon>Alphaproteobacteria</taxon>
        <taxon>Acetobacterales</taxon>
        <taxon>Acetobacteraceae</taxon>
        <taxon>Gluconobacter</taxon>
    </lineage>
</organism>
<dbReference type="PATRIC" id="fig|442.7.peg.74"/>
<evidence type="ECO:0000313" key="1">
    <source>
        <dbReference type="EMBL" id="KXU99258.1"/>
    </source>
</evidence>
<dbReference type="AlphaFoldDB" id="A0A149QPN2"/>
<gene>
    <name evidence="1" type="ORF">AD929_15815</name>
</gene>
<accession>A0A149QPN2</accession>